<evidence type="ECO:0000313" key="2">
    <source>
        <dbReference type="Proteomes" id="UP000252669"/>
    </source>
</evidence>
<gene>
    <name evidence="1" type="ORF">CRU91_07665</name>
</gene>
<reference evidence="1 2" key="1">
    <citation type="submission" date="2017-10" db="EMBL/GenBank/DDBJ databases">
        <title>Genomics of the genus Arcobacter.</title>
        <authorList>
            <person name="Perez-Cataluna A."/>
            <person name="Figueras M.J."/>
        </authorList>
    </citation>
    <scope>NUCLEOTIDE SEQUENCE [LARGE SCALE GENOMIC DNA]</scope>
    <source>
        <strain evidence="1 2">CECT 9230</strain>
    </source>
</reference>
<dbReference type="Proteomes" id="UP000252669">
    <property type="component" value="Unassembled WGS sequence"/>
</dbReference>
<dbReference type="AlphaFoldDB" id="A0A366MRN7"/>
<dbReference type="RefSeq" id="WP_113894643.1">
    <property type="nucleotide sequence ID" value="NZ_JANJGA010000012.1"/>
</dbReference>
<evidence type="ECO:0000313" key="1">
    <source>
        <dbReference type="EMBL" id="RBQ28717.1"/>
    </source>
</evidence>
<dbReference type="OrthoDB" id="5347067at2"/>
<sequence>MAKSKKLVDLKYENFTFTQKNEIIKLLNFNQNSMNVEVAIFKNDKFVKNSKMAFAHLPKNLKIKLNPKA</sequence>
<protein>
    <submittedName>
        <fullName evidence="1">Malate dehydrogenase</fullName>
    </submittedName>
</protein>
<name>A0A366MRN7_9BACT</name>
<accession>A0A366MRN7</accession>
<dbReference type="EMBL" id="PDKB01000012">
    <property type="protein sequence ID" value="RBQ28717.1"/>
    <property type="molecule type" value="Genomic_DNA"/>
</dbReference>
<comment type="caution">
    <text evidence="1">The sequence shown here is derived from an EMBL/GenBank/DDBJ whole genome shotgun (WGS) entry which is preliminary data.</text>
</comment>
<proteinExistence type="predicted"/>
<organism evidence="1 2">
    <name type="scientific">Aliarcobacter vitoriensis</name>
    <dbReference type="NCBI Taxonomy" id="2011099"/>
    <lineage>
        <taxon>Bacteria</taxon>
        <taxon>Pseudomonadati</taxon>
        <taxon>Campylobacterota</taxon>
        <taxon>Epsilonproteobacteria</taxon>
        <taxon>Campylobacterales</taxon>
        <taxon>Arcobacteraceae</taxon>
        <taxon>Aliarcobacter</taxon>
    </lineage>
</organism>
<keyword evidence="2" id="KW-1185">Reference proteome</keyword>